<evidence type="ECO:0000256" key="1">
    <source>
        <dbReference type="SAM" id="MobiDB-lite"/>
    </source>
</evidence>
<name>A0A8S5QPZ1_9CAUD</name>
<dbReference type="EMBL" id="BK015708">
    <property type="protein sequence ID" value="DAE21152.1"/>
    <property type="molecule type" value="Genomic_DNA"/>
</dbReference>
<evidence type="ECO:0000313" key="2">
    <source>
        <dbReference type="EMBL" id="DAE21152.1"/>
    </source>
</evidence>
<feature type="region of interest" description="Disordered" evidence="1">
    <location>
        <begin position="124"/>
        <end position="155"/>
    </location>
</feature>
<accession>A0A8S5QPZ1</accession>
<proteinExistence type="predicted"/>
<feature type="compositionally biased region" description="Basic and acidic residues" evidence="1">
    <location>
        <begin position="144"/>
        <end position="155"/>
    </location>
</feature>
<protein>
    <submittedName>
        <fullName evidence="2">Uncharacterized protein</fullName>
    </submittedName>
</protein>
<reference evidence="2" key="1">
    <citation type="journal article" date="2021" name="Proc. Natl. Acad. Sci. U.S.A.">
        <title>A Catalog of Tens of Thousands of Viruses from Human Metagenomes Reveals Hidden Associations with Chronic Diseases.</title>
        <authorList>
            <person name="Tisza M.J."/>
            <person name="Buck C.B."/>
        </authorList>
    </citation>
    <scope>NUCLEOTIDE SEQUENCE</scope>
    <source>
        <strain evidence="2">CtStS16</strain>
    </source>
</reference>
<organism evidence="2">
    <name type="scientific">Myoviridae sp. ctStS16</name>
    <dbReference type="NCBI Taxonomy" id="2826654"/>
    <lineage>
        <taxon>Viruses</taxon>
        <taxon>Duplodnaviria</taxon>
        <taxon>Heunggongvirae</taxon>
        <taxon>Uroviricota</taxon>
        <taxon>Caudoviricetes</taxon>
    </lineage>
</organism>
<sequence>MDQYKELATLIKQASSGGGRVTILQGIVKEVSGITCTVEIGSLTVSDVRLRASEKQEETQILITPAIGSAVILASLSGDMTNLVVVAVDVAESITINGGKLGGLINIEALTAKLNELVRVFNSHTHTAPNGPTTPPTTSANQLQRKDYEDEKIKH</sequence>